<dbReference type="Proteomes" id="UP000239907">
    <property type="component" value="Unassembled WGS sequence"/>
</dbReference>
<dbReference type="EMBL" id="MQWA01000001">
    <property type="protein sequence ID" value="PQJ30025.1"/>
    <property type="molecule type" value="Genomic_DNA"/>
</dbReference>
<dbReference type="RefSeq" id="WP_105044543.1">
    <property type="nucleotide sequence ID" value="NZ_MQWA01000001.1"/>
</dbReference>
<comment type="caution">
    <text evidence="3">The sequence shown here is derived from an EMBL/GenBank/DDBJ whole genome shotgun (WGS) entry which is preliminary data.</text>
</comment>
<protein>
    <recommendedName>
        <fullName evidence="5">Pilus assembly protein PilP</fullName>
    </recommendedName>
</protein>
<keyword evidence="2" id="KW-0732">Signal</keyword>
<evidence type="ECO:0008006" key="5">
    <source>
        <dbReference type="Google" id="ProtNLM"/>
    </source>
</evidence>
<evidence type="ECO:0000256" key="2">
    <source>
        <dbReference type="SAM" id="SignalP"/>
    </source>
</evidence>
<evidence type="ECO:0000313" key="4">
    <source>
        <dbReference type="Proteomes" id="UP000239907"/>
    </source>
</evidence>
<feature type="region of interest" description="Disordered" evidence="1">
    <location>
        <begin position="23"/>
        <end position="59"/>
    </location>
</feature>
<proteinExistence type="predicted"/>
<feature type="chain" id="PRO_5015410735" description="Pilus assembly protein PilP" evidence="2">
    <location>
        <begin position="22"/>
        <end position="150"/>
    </location>
</feature>
<accession>A0A2S7U4T6</accession>
<dbReference type="AlphaFoldDB" id="A0A2S7U4T6"/>
<feature type="signal peptide" evidence="2">
    <location>
        <begin position="1"/>
        <end position="21"/>
    </location>
</feature>
<keyword evidence="4" id="KW-1185">Reference proteome</keyword>
<name>A0A2S7U4T6_9BACT</name>
<reference evidence="3 4" key="1">
    <citation type="submission" date="2016-12" db="EMBL/GenBank/DDBJ databases">
        <title>Study of bacterial adaptation to deep sea.</title>
        <authorList>
            <person name="Song J."/>
            <person name="Yoshizawa S."/>
            <person name="Kogure K."/>
        </authorList>
    </citation>
    <scope>NUCLEOTIDE SEQUENCE [LARGE SCALE GENOMIC DNA]</scope>
    <source>
        <strain evidence="3 4">SAORIC-165</strain>
    </source>
</reference>
<evidence type="ECO:0000313" key="3">
    <source>
        <dbReference type="EMBL" id="PQJ30025.1"/>
    </source>
</evidence>
<feature type="compositionally biased region" description="Acidic residues" evidence="1">
    <location>
        <begin position="37"/>
        <end position="51"/>
    </location>
</feature>
<organism evidence="3 4">
    <name type="scientific">Rubritalea profundi</name>
    <dbReference type="NCBI Taxonomy" id="1658618"/>
    <lineage>
        <taxon>Bacteria</taxon>
        <taxon>Pseudomonadati</taxon>
        <taxon>Verrucomicrobiota</taxon>
        <taxon>Verrucomicrobiia</taxon>
        <taxon>Verrucomicrobiales</taxon>
        <taxon>Rubritaleaceae</taxon>
        <taxon>Rubritalea</taxon>
    </lineage>
</organism>
<evidence type="ECO:0000256" key="1">
    <source>
        <dbReference type="SAM" id="MobiDB-lite"/>
    </source>
</evidence>
<gene>
    <name evidence="3" type="ORF">BSZ32_17090</name>
</gene>
<sequence>MKSKIIKLLTMVVSLAGSANAQQVRTEENVPPAPIAADDEIVDTDPEEDSEGEPRNPFVAASGVTNKSYKLVRDSLNVTKILGIIHTSEGGKMAVLKIGGQLNPLFVRVGSTFSVKAGGSREWRDVEVTEITRFEVIVTPKGVDGKIIIR</sequence>